<keyword evidence="3" id="KW-1185">Reference proteome</keyword>
<dbReference type="Proteomes" id="UP000593574">
    <property type="component" value="Unassembled WGS sequence"/>
</dbReference>
<dbReference type="EMBL" id="JABEZV010000007">
    <property type="protein sequence ID" value="MBA0715267.1"/>
    <property type="molecule type" value="Genomic_DNA"/>
</dbReference>
<sequence length="248" mass="27755">RDKHELELDFKRFWEEFRSSNSEKEKEVALNLTIDAFCRLVKQHANVAQLVTLAFVTDIEKLKISSKTKSLDVLKVLRFFSEVTEGGFSPGSNLLTAVEILVSGPIDKQSLLDSGIFCCLIHVLNALLCPDEANQRLKINYTEEPMLAEKDSTADVGQTRRLEVEGSVVHIMKALASHPLAAQSLIEDDSLMLLFQMVANGSVTVFSKYKEGLVSLHIIQLHRHAMQILALLLVNDDGSTAKYIHKHQ</sequence>
<evidence type="ECO:0000313" key="3">
    <source>
        <dbReference type="Proteomes" id="UP000593574"/>
    </source>
</evidence>
<evidence type="ECO:0000256" key="1">
    <source>
        <dbReference type="ARBA" id="ARBA00022574"/>
    </source>
</evidence>
<accession>A0A7J8ZTX0</accession>
<dbReference type="PANTHER" id="PTHR46108:SF4">
    <property type="entry name" value="BLUE CHEESE"/>
    <property type="match status" value="1"/>
</dbReference>
<comment type="caution">
    <text evidence="2">The sequence shown here is derived from an EMBL/GenBank/DDBJ whole genome shotgun (WGS) entry which is preliminary data.</text>
</comment>
<dbReference type="AlphaFoldDB" id="A0A7J8ZTX0"/>
<gene>
    <name evidence="2" type="ORF">Golax_014174</name>
</gene>
<keyword evidence="1" id="KW-0853">WD repeat</keyword>
<feature type="non-terminal residue" evidence="2">
    <location>
        <position position="248"/>
    </location>
</feature>
<organism evidence="2 3">
    <name type="scientific">Gossypium laxum</name>
    <dbReference type="NCBI Taxonomy" id="34288"/>
    <lineage>
        <taxon>Eukaryota</taxon>
        <taxon>Viridiplantae</taxon>
        <taxon>Streptophyta</taxon>
        <taxon>Embryophyta</taxon>
        <taxon>Tracheophyta</taxon>
        <taxon>Spermatophyta</taxon>
        <taxon>Magnoliopsida</taxon>
        <taxon>eudicotyledons</taxon>
        <taxon>Gunneridae</taxon>
        <taxon>Pentapetalae</taxon>
        <taxon>rosids</taxon>
        <taxon>malvids</taxon>
        <taxon>Malvales</taxon>
        <taxon>Malvaceae</taxon>
        <taxon>Malvoideae</taxon>
        <taxon>Gossypium</taxon>
    </lineage>
</organism>
<dbReference type="PANTHER" id="PTHR46108">
    <property type="entry name" value="BLUE CHEESE"/>
    <property type="match status" value="1"/>
</dbReference>
<name>A0A7J8ZTX0_9ROSI</name>
<protein>
    <submittedName>
        <fullName evidence="2">Uncharacterized protein</fullName>
    </submittedName>
</protein>
<evidence type="ECO:0000313" key="2">
    <source>
        <dbReference type="EMBL" id="MBA0715267.1"/>
    </source>
</evidence>
<dbReference type="InterPro" id="IPR051944">
    <property type="entry name" value="BEACH_domain_protein"/>
</dbReference>
<reference evidence="2 3" key="1">
    <citation type="journal article" date="2019" name="Genome Biol. Evol.">
        <title>Insights into the evolution of the New World diploid cottons (Gossypium, subgenus Houzingenia) based on genome sequencing.</title>
        <authorList>
            <person name="Grover C.E."/>
            <person name="Arick M.A. 2nd"/>
            <person name="Thrash A."/>
            <person name="Conover J.L."/>
            <person name="Sanders W.S."/>
            <person name="Peterson D.G."/>
            <person name="Frelichowski J.E."/>
            <person name="Scheffler J.A."/>
            <person name="Scheffler B.E."/>
            <person name="Wendel J.F."/>
        </authorList>
    </citation>
    <scope>NUCLEOTIDE SEQUENCE [LARGE SCALE GENOMIC DNA]</scope>
    <source>
        <strain evidence="2">4</strain>
        <tissue evidence="2">Leaf</tissue>
    </source>
</reference>
<feature type="non-terminal residue" evidence="2">
    <location>
        <position position="1"/>
    </location>
</feature>
<proteinExistence type="predicted"/>